<dbReference type="Proteomes" id="UP000008022">
    <property type="component" value="Unassembled WGS sequence"/>
</dbReference>
<evidence type="ECO:0000313" key="2">
    <source>
        <dbReference type="EnsemblPlants" id="ORUFI07G09860.1"/>
    </source>
</evidence>
<reference evidence="3" key="1">
    <citation type="submission" date="2013-06" db="EMBL/GenBank/DDBJ databases">
        <authorList>
            <person name="Zhao Q."/>
        </authorList>
    </citation>
    <scope>NUCLEOTIDE SEQUENCE</scope>
    <source>
        <strain evidence="3">cv. W1943</strain>
    </source>
</reference>
<accession>A0A0E0Q6I2</accession>
<keyword evidence="3" id="KW-1185">Reference proteome</keyword>
<dbReference type="HOGENOM" id="CLU_2642427_0_0_1"/>
<reference evidence="2" key="2">
    <citation type="submission" date="2015-06" db="UniProtKB">
        <authorList>
            <consortium name="EnsemblPlants"/>
        </authorList>
    </citation>
    <scope>IDENTIFICATION</scope>
</reference>
<dbReference type="OMA" id="ILFWHAG"/>
<dbReference type="Gramene" id="ORUFI07G09860.1">
    <property type="protein sequence ID" value="ORUFI07G09860.1"/>
    <property type="gene ID" value="ORUFI07G09860"/>
</dbReference>
<sequence length="77" mass="8342">MVVPECQGCNKGEKRGGASIRSSSPRKYGESGIVAKEELSLQQIIERITDEIWLWPAAGAKGIKCLIPNTQDAINSL</sequence>
<evidence type="ECO:0000313" key="3">
    <source>
        <dbReference type="Proteomes" id="UP000008022"/>
    </source>
</evidence>
<dbReference type="AlphaFoldDB" id="A0A0E0Q6I2"/>
<feature type="region of interest" description="Disordered" evidence="1">
    <location>
        <begin position="1"/>
        <end position="27"/>
    </location>
</feature>
<organism evidence="2 3">
    <name type="scientific">Oryza rufipogon</name>
    <name type="common">Brownbeard rice</name>
    <name type="synonym">Asian wild rice</name>
    <dbReference type="NCBI Taxonomy" id="4529"/>
    <lineage>
        <taxon>Eukaryota</taxon>
        <taxon>Viridiplantae</taxon>
        <taxon>Streptophyta</taxon>
        <taxon>Embryophyta</taxon>
        <taxon>Tracheophyta</taxon>
        <taxon>Spermatophyta</taxon>
        <taxon>Magnoliopsida</taxon>
        <taxon>Liliopsida</taxon>
        <taxon>Poales</taxon>
        <taxon>Poaceae</taxon>
        <taxon>BOP clade</taxon>
        <taxon>Oryzoideae</taxon>
        <taxon>Oryzeae</taxon>
        <taxon>Oryzinae</taxon>
        <taxon>Oryza</taxon>
    </lineage>
</organism>
<evidence type="ECO:0000256" key="1">
    <source>
        <dbReference type="SAM" id="MobiDB-lite"/>
    </source>
</evidence>
<protein>
    <submittedName>
        <fullName evidence="2">Uncharacterized protein</fullName>
    </submittedName>
</protein>
<name>A0A0E0Q6I2_ORYRU</name>
<proteinExistence type="predicted"/>
<dbReference type="EnsemblPlants" id="ORUFI07G09860.1">
    <property type="protein sequence ID" value="ORUFI07G09860.1"/>
    <property type="gene ID" value="ORUFI07G09860"/>
</dbReference>